<comment type="caution">
    <text evidence="8">The sequence shown here is derived from an EMBL/GenBank/DDBJ whole genome shotgun (WGS) entry which is preliminary data.</text>
</comment>
<dbReference type="InterPro" id="IPR029753">
    <property type="entry name" value="D-isomer_DH_CS"/>
</dbReference>
<dbReference type="CDD" id="cd12172">
    <property type="entry name" value="PGDH_like_2"/>
    <property type="match status" value="1"/>
</dbReference>
<dbReference type="Pfam" id="PF00389">
    <property type="entry name" value="2-Hacid_dh"/>
    <property type="match status" value="1"/>
</dbReference>
<dbReference type="GO" id="GO:0051287">
    <property type="term" value="F:NAD binding"/>
    <property type="evidence" value="ECO:0007669"/>
    <property type="project" value="InterPro"/>
</dbReference>
<organism evidence="8 9">
    <name type="scientific">Candidatus Abzuiibacterium crystallinum</name>
    <dbReference type="NCBI Taxonomy" id="1974748"/>
    <lineage>
        <taxon>Bacteria</taxon>
        <taxon>Pseudomonadati</taxon>
        <taxon>Candidatus Omnitrophota</taxon>
        <taxon>Candidatus Abzuiibacterium</taxon>
    </lineage>
</organism>
<evidence type="ECO:0000256" key="3">
    <source>
        <dbReference type="ARBA" id="ARBA00023002"/>
    </source>
</evidence>
<keyword evidence="2" id="KW-0028">Amino-acid biosynthesis</keyword>
<feature type="domain" description="D-isomer specific 2-hydroxyacid dehydrogenase catalytic" evidence="6">
    <location>
        <begin position="23"/>
        <end position="309"/>
    </location>
</feature>
<dbReference type="AlphaFoldDB" id="A0A2H0LNK6"/>
<dbReference type="PANTHER" id="PTHR42789:SF1">
    <property type="entry name" value="D-ISOMER SPECIFIC 2-HYDROXYACID DEHYDROGENASE FAMILY PROTEIN (AFU_ORTHOLOGUE AFUA_6G10090)"/>
    <property type="match status" value="1"/>
</dbReference>
<dbReference type="InterPro" id="IPR036291">
    <property type="entry name" value="NAD(P)-bd_dom_sf"/>
</dbReference>
<dbReference type="Pfam" id="PF02826">
    <property type="entry name" value="2-Hacid_dh_C"/>
    <property type="match status" value="1"/>
</dbReference>
<evidence type="ECO:0000313" key="8">
    <source>
        <dbReference type="EMBL" id="PIQ85244.1"/>
    </source>
</evidence>
<sequence length="316" mass="35289">MKTDAKIFVALSTFAQHGKKPLSLLQESGISFKLNETKRRLSRDEIIQHAKDCQGIIAGVEPYDAYVLNQLPQLECISRCGVGIDNIDLDTAKKKKIEIRRTPEAVIQPVVELTVAMAFDLLRRLSLQTITMKQKKWQKITGNLMKGKCIGVLGLGRIGKRVAEYFVKLGTKVKGTDLQPDQAWAARTGVQLVSLDQLLGTSDILTIHISWDVNAPFCLSQAEFRQMKKGAYLINVSRGQLVNEKALYEALQSQHLSGAALDVYPEEPYTGKLCEAENVVLTSHVATLTEESRFQMELEATQNLLDYLCQSKQPVR</sequence>
<dbReference type="EMBL" id="PCVY01000072">
    <property type="protein sequence ID" value="PIQ85244.1"/>
    <property type="molecule type" value="Genomic_DNA"/>
</dbReference>
<dbReference type="InterPro" id="IPR006140">
    <property type="entry name" value="D-isomer_DH_NAD-bd"/>
</dbReference>
<evidence type="ECO:0000256" key="4">
    <source>
        <dbReference type="ARBA" id="ARBA00023027"/>
    </source>
</evidence>
<feature type="domain" description="D-isomer specific 2-hydroxyacid dehydrogenase NAD-binding" evidence="7">
    <location>
        <begin position="115"/>
        <end position="286"/>
    </location>
</feature>
<evidence type="ECO:0000259" key="7">
    <source>
        <dbReference type="Pfam" id="PF02826"/>
    </source>
</evidence>
<dbReference type="GO" id="GO:0008652">
    <property type="term" value="P:amino acid biosynthetic process"/>
    <property type="evidence" value="ECO:0007669"/>
    <property type="project" value="UniProtKB-KW"/>
</dbReference>
<keyword evidence="3 5" id="KW-0560">Oxidoreductase</keyword>
<dbReference type="InterPro" id="IPR050857">
    <property type="entry name" value="D-2-hydroxyacid_DH"/>
</dbReference>
<gene>
    <name evidence="8" type="ORF">COV74_09820</name>
</gene>
<dbReference type="InterPro" id="IPR029752">
    <property type="entry name" value="D-isomer_DH_CS1"/>
</dbReference>
<dbReference type="PANTHER" id="PTHR42789">
    <property type="entry name" value="D-ISOMER SPECIFIC 2-HYDROXYACID DEHYDROGENASE FAMILY PROTEIN (AFU_ORTHOLOGUE AFUA_6G10090)"/>
    <property type="match status" value="1"/>
</dbReference>
<dbReference type="Proteomes" id="UP000230859">
    <property type="component" value="Unassembled WGS sequence"/>
</dbReference>
<keyword evidence="4" id="KW-0520">NAD</keyword>
<evidence type="ECO:0000259" key="6">
    <source>
        <dbReference type="Pfam" id="PF00389"/>
    </source>
</evidence>
<dbReference type="SUPFAM" id="SSF52283">
    <property type="entry name" value="Formate/glycerate dehydrogenase catalytic domain-like"/>
    <property type="match status" value="1"/>
</dbReference>
<dbReference type="PROSITE" id="PS00065">
    <property type="entry name" value="D_2_HYDROXYACID_DH_1"/>
    <property type="match status" value="1"/>
</dbReference>
<dbReference type="SUPFAM" id="SSF51735">
    <property type="entry name" value="NAD(P)-binding Rossmann-fold domains"/>
    <property type="match status" value="1"/>
</dbReference>
<evidence type="ECO:0000256" key="5">
    <source>
        <dbReference type="RuleBase" id="RU003719"/>
    </source>
</evidence>
<proteinExistence type="inferred from homology"/>
<reference evidence="8 9" key="1">
    <citation type="submission" date="2017-09" db="EMBL/GenBank/DDBJ databases">
        <title>Depth-based differentiation of microbial function through sediment-hosted aquifers and enrichment of novel symbionts in the deep terrestrial subsurface.</title>
        <authorList>
            <person name="Probst A.J."/>
            <person name="Ladd B."/>
            <person name="Jarett J.K."/>
            <person name="Geller-Mcgrath D.E."/>
            <person name="Sieber C.M."/>
            <person name="Emerson J.B."/>
            <person name="Anantharaman K."/>
            <person name="Thomas B.C."/>
            <person name="Malmstrom R."/>
            <person name="Stieglmeier M."/>
            <person name="Klingl A."/>
            <person name="Woyke T."/>
            <person name="Ryan C.M."/>
            <person name="Banfield J.F."/>
        </authorList>
    </citation>
    <scope>NUCLEOTIDE SEQUENCE [LARGE SCALE GENOMIC DNA]</scope>
    <source>
        <strain evidence="8">CG11_big_fil_rev_8_21_14_0_20_45_26</strain>
    </source>
</reference>
<evidence type="ECO:0000256" key="2">
    <source>
        <dbReference type="ARBA" id="ARBA00022605"/>
    </source>
</evidence>
<protein>
    <recommendedName>
        <fullName evidence="10">Hydroxyacid dehydrogenase</fullName>
    </recommendedName>
</protein>
<evidence type="ECO:0008006" key="10">
    <source>
        <dbReference type="Google" id="ProtNLM"/>
    </source>
</evidence>
<comment type="similarity">
    <text evidence="1 5">Belongs to the D-isomer specific 2-hydroxyacid dehydrogenase family.</text>
</comment>
<name>A0A2H0LNK6_9BACT</name>
<dbReference type="GO" id="GO:0016616">
    <property type="term" value="F:oxidoreductase activity, acting on the CH-OH group of donors, NAD or NADP as acceptor"/>
    <property type="evidence" value="ECO:0007669"/>
    <property type="project" value="InterPro"/>
</dbReference>
<evidence type="ECO:0000313" key="9">
    <source>
        <dbReference type="Proteomes" id="UP000230859"/>
    </source>
</evidence>
<dbReference type="InterPro" id="IPR006139">
    <property type="entry name" value="D-isomer_2_OHA_DH_cat_dom"/>
</dbReference>
<dbReference type="PROSITE" id="PS00671">
    <property type="entry name" value="D_2_HYDROXYACID_DH_3"/>
    <property type="match status" value="1"/>
</dbReference>
<accession>A0A2H0LNK6</accession>
<evidence type="ECO:0000256" key="1">
    <source>
        <dbReference type="ARBA" id="ARBA00005854"/>
    </source>
</evidence>
<dbReference type="Gene3D" id="3.40.50.720">
    <property type="entry name" value="NAD(P)-binding Rossmann-like Domain"/>
    <property type="match status" value="2"/>
</dbReference>